<dbReference type="InterPro" id="IPR016195">
    <property type="entry name" value="Pol/histidinol_Pase-like"/>
</dbReference>
<dbReference type="SUPFAM" id="SSF89550">
    <property type="entry name" value="PHP domain-like"/>
    <property type="match status" value="1"/>
</dbReference>
<feature type="chain" id="PRO_5017644981" evidence="1">
    <location>
        <begin position="27"/>
        <end position="617"/>
    </location>
</feature>
<sequence>MKLIRFSNLKAFASALIVGVCFNAAASSDDKEVPVNPTKDVYFGNLHVHTSWSFDGYINGAWTDPDDAYRWAKGEEIAGDEEHGIPLKINVPLDWYIVSDHSEYLGALPMMADPQSPVSKHPLAAAITGGDAAESFAAYGEISDGMYSDPPNVDPILGDSKLARTVWSKVVDIADSHYEPGKFTTMPGYEWTSAPSWRNMHRVVIFPDATKVPELPFTALDSSKPEDLWKWMDAQRAAGNDLLAVPHNGNASDGIMFPIGASYGGSDLDAEYAATRMRNEPVYELTQIKGTSETHPALYPNDEFGNFEIWDYTLAATATPPRNKQGGYAREALIRGLKLQQEGNGNPFKFGFIGDSDTHNAAASIEEDNYTGKFGFEITAKHRLEGPPGVDEKGALQVRSFSSGGVAGVWATANTRQGIFNAIRSKETFATSGPRMKVRLFAGWDLTGISLTSTEGLRLAYQKGVPMGGDLVSAPQGKAPTLIVHALKEADGANLDRIQIIKGWVDNSGQPQHSIYDVALSDDRMPGPDGTIPAVGNTVNEKEATYSNSIGETELMAIWSDPDFDPALPALYYARVIEIPTPRWSTYDAVRNNLKRPEDVPVSIQERAWTSPVWYTP</sequence>
<dbReference type="OrthoDB" id="543560at2"/>
<feature type="signal peptide" evidence="1">
    <location>
        <begin position="1"/>
        <end position="26"/>
    </location>
</feature>
<accession>A0A3D8MDU5</accession>
<dbReference type="InterPro" id="IPR022028">
    <property type="entry name" value="DUF3604"/>
</dbReference>
<organism evidence="2 3">
    <name type="scientific">Alteromonas aestuariivivens</name>
    <dbReference type="NCBI Taxonomy" id="1938339"/>
    <lineage>
        <taxon>Bacteria</taxon>
        <taxon>Pseudomonadati</taxon>
        <taxon>Pseudomonadota</taxon>
        <taxon>Gammaproteobacteria</taxon>
        <taxon>Alteromonadales</taxon>
        <taxon>Alteromonadaceae</taxon>
        <taxon>Alteromonas/Salinimonas group</taxon>
        <taxon>Alteromonas</taxon>
    </lineage>
</organism>
<dbReference type="Gene3D" id="3.20.20.140">
    <property type="entry name" value="Metal-dependent hydrolases"/>
    <property type="match status" value="1"/>
</dbReference>
<comment type="caution">
    <text evidence="2">The sequence shown here is derived from an EMBL/GenBank/DDBJ whole genome shotgun (WGS) entry which is preliminary data.</text>
</comment>
<keyword evidence="3" id="KW-1185">Reference proteome</keyword>
<dbReference type="Proteomes" id="UP000256561">
    <property type="component" value="Unassembled WGS sequence"/>
</dbReference>
<gene>
    <name evidence="2" type="ORF">DXV75_00680</name>
</gene>
<dbReference type="EMBL" id="QRHA01000001">
    <property type="protein sequence ID" value="RDV29015.1"/>
    <property type="molecule type" value="Genomic_DNA"/>
</dbReference>
<protein>
    <submittedName>
        <fullName evidence="2">DUF3604 domain-containing protein</fullName>
    </submittedName>
</protein>
<dbReference type="Pfam" id="PF12228">
    <property type="entry name" value="DUF3604"/>
    <property type="match status" value="1"/>
</dbReference>
<reference evidence="3" key="1">
    <citation type="submission" date="2018-08" db="EMBL/GenBank/DDBJ databases">
        <authorList>
            <person name="Zhang J."/>
            <person name="Du Z.-J."/>
        </authorList>
    </citation>
    <scope>NUCLEOTIDE SEQUENCE [LARGE SCALE GENOMIC DNA]</scope>
    <source>
        <strain evidence="3">KCTC 52655</strain>
    </source>
</reference>
<keyword evidence="1" id="KW-0732">Signal</keyword>
<dbReference type="AlphaFoldDB" id="A0A3D8MDU5"/>
<name>A0A3D8MDU5_9ALTE</name>
<dbReference type="RefSeq" id="WP_115591306.1">
    <property type="nucleotide sequence ID" value="NZ_QRHA01000001.1"/>
</dbReference>
<evidence type="ECO:0000256" key="1">
    <source>
        <dbReference type="SAM" id="SignalP"/>
    </source>
</evidence>
<evidence type="ECO:0000313" key="2">
    <source>
        <dbReference type="EMBL" id="RDV29015.1"/>
    </source>
</evidence>
<evidence type="ECO:0000313" key="3">
    <source>
        <dbReference type="Proteomes" id="UP000256561"/>
    </source>
</evidence>
<proteinExistence type="predicted"/>